<protein>
    <submittedName>
        <fullName evidence="1">Glycerol uptake operon antiterminator</fullName>
    </submittedName>
</protein>
<dbReference type="EMBL" id="FNHB01000001">
    <property type="protein sequence ID" value="SDL78776.1"/>
    <property type="molecule type" value="Genomic_DNA"/>
</dbReference>
<name>A0A1G9MWW5_9FIRM</name>
<dbReference type="GO" id="GO:0006071">
    <property type="term" value="P:glycerol metabolic process"/>
    <property type="evidence" value="ECO:0007669"/>
    <property type="project" value="InterPro"/>
</dbReference>
<dbReference type="Proteomes" id="UP000214880">
    <property type="component" value="Unassembled WGS sequence"/>
</dbReference>
<accession>A0A1G9MWW5</accession>
<dbReference type="STRING" id="146817.SAMN04488502_101826"/>
<reference evidence="1 2" key="1">
    <citation type="submission" date="2016-10" db="EMBL/GenBank/DDBJ databases">
        <authorList>
            <person name="de Groot N.N."/>
        </authorList>
    </citation>
    <scope>NUCLEOTIDE SEQUENCE [LARGE SCALE GENOMIC DNA]</scope>
    <source>
        <strain evidence="1 2">DSM 1736</strain>
    </source>
</reference>
<dbReference type="SUPFAM" id="SSF110391">
    <property type="entry name" value="GlpP-like"/>
    <property type="match status" value="1"/>
</dbReference>
<dbReference type="PIRSF" id="PIRSF016897">
    <property type="entry name" value="GlpP"/>
    <property type="match status" value="1"/>
</dbReference>
<keyword evidence="2" id="KW-1185">Reference proteome</keyword>
<organism evidence="1 2">
    <name type="scientific">Dendrosporobacter quercicolus</name>
    <dbReference type="NCBI Taxonomy" id="146817"/>
    <lineage>
        <taxon>Bacteria</taxon>
        <taxon>Bacillati</taxon>
        <taxon>Bacillota</taxon>
        <taxon>Negativicutes</taxon>
        <taxon>Selenomonadales</taxon>
        <taxon>Sporomusaceae</taxon>
        <taxon>Dendrosporobacter</taxon>
    </lineage>
</organism>
<dbReference type="RefSeq" id="WP_092068619.1">
    <property type="nucleotide sequence ID" value="NZ_FNHB01000001.1"/>
</dbReference>
<dbReference type="PANTHER" id="PTHR35787:SF1">
    <property type="entry name" value="GLYCEROL UPTAKE OPERON ANTITERMINATOR REGULATORY PROTEIN"/>
    <property type="match status" value="1"/>
</dbReference>
<dbReference type="Gene3D" id="3.20.20.70">
    <property type="entry name" value="Aldolase class I"/>
    <property type="match status" value="1"/>
</dbReference>
<sequence length="190" mass="20609">MGQGSIFERLFTAGSVVPGVRTYSDFKWALAQTEVPGIILLFGDIIVLPELLAEAKKFNKRILIHLDLLGGIGKDKAGIKFLARMGVTGALTTKPQLVKHAREEGMVVIQRLFLMDSEALKSGINLLQGCKPDAVEILPASVPIQAVQELSQRTGVPILAGGLLYTAEDVQNALQKGVYAVSTSRRELWK</sequence>
<dbReference type="OrthoDB" id="9799580at2"/>
<dbReference type="AlphaFoldDB" id="A0A1G9MWW5"/>
<evidence type="ECO:0000313" key="1">
    <source>
        <dbReference type="EMBL" id="SDL78776.1"/>
    </source>
</evidence>
<dbReference type="InterPro" id="IPR013785">
    <property type="entry name" value="Aldolase_TIM"/>
</dbReference>
<dbReference type="Pfam" id="PF04309">
    <property type="entry name" value="G3P_antiterm"/>
    <property type="match status" value="1"/>
</dbReference>
<gene>
    <name evidence="1" type="ORF">SAMN04488502_101826</name>
</gene>
<dbReference type="InterPro" id="IPR006699">
    <property type="entry name" value="GlpP"/>
</dbReference>
<evidence type="ECO:0000313" key="2">
    <source>
        <dbReference type="Proteomes" id="UP000214880"/>
    </source>
</evidence>
<proteinExistence type="predicted"/>
<dbReference type="PANTHER" id="PTHR35787">
    <property type="entry name" value="GLYCEROL UPTAKE OPERON ANTITERMINATOR REGULATORY PROTEIN"/>
    <property type="match status" value="1"/>
</dbReference>
<dbReference type="GO" id="GO:0006355">
    <property type="term" value="P:regulation of DNA-templated transcription"/>
    <property type="evidence" value="ECO:0007669"/>
    <property type="project" value="InterPro"/>
</dbReference>